<protein>
    <submittedName>
        <fullName evidence="6">Zinc transport system ATP-binding protein</fullName>
    </submittedName>
</protein>
<dbReference type="InterPro" id="IPR003593">
    <property type="entry name" value="AAA+_ATPase"/>
</dbReference>
<evidence type="ECO:0000313" key="7">
    <source>
        <dbReference type="Proteomes" id="UP000184052"/>
    </source>
</evidence>
<evidence type="ECO:0000256" key="3">
    <source>
        <dbReference type="ARBA" id="ARBA00022741"/>
    </source>
</evidence>
<dbReference type="RefSeq" id="WP_073050707.1">
    <property type="nucleotide sequence ID" value="NZ_FQZL01000037.1"/>
</dbReference>
<comment type="similarity">
    <text evidence="1">Belongs to the ABC transporter superfamily.</text>
</comment>
<proteinExistence type="inferred from homology"/>
<organism evidence="6 7">
    <name type="scientific">Dethiosulfatibacter aminovorans DSM 17477</name>
    <dbReference type="NCBI Taxonomy" id="1121476"/>
    <lineage>
        <taxon>Bacteria</taxon>
        <taxon>Bacillati</taxon>
        <taxon>Bacillota</taxon>
        <taxon>Tissierellia</taxon>
        <taxon>Dethiosulfatibacter</taxon>
    </lineage>
</organism>
<dbReference type="InterPro" id="IPR027417">
    <property type="entry name" value="P-loop_NTPase"/>
</dbReference>
<sequence length="216" mass="24521">MEIKIRNLSVRYGTTKVLENINLDIHSKSFLGITGPNGGGKTTLLKTILGLKQPYEGEILKRKGLRIGYVPQHSSFDCKFPINVTEVVSMGNFGKRMKMFAFHKKSNECCIKKILKELNLYEVKNRHIGELSGGQLQRVLIARALCLNPDILILDEPTSSLDTDTRKDIFDILEKLSILKSIIVVSHEKNMLKKYADRVVCISKTIYFDTFDRITS</sequence>
<dbReference type="GO" id="GO:0016887">
    <property type="term" value="F:ATP hydrolysis activity"/>
    <property type="evidence" value="ECO:0007669"/>
    <property type="project" value="InterPro"/>
</dbReference>
<dbReference type="InterPro" id="IPR003439">
    <property type="entry name" value="ABC_transporter-like_ATP-bd"/>
</dbReference>
<name>A0A1M6M3V3_9FIRM</name>
<dbReference type="PANTHER" id="PTHR42734:SF17">
    <property type="entry name" value="METAL TRANSPORT SYSTEM ATP-BINDING PROTEIN TM_0124-RELATED"/>
    <property type="match status" value="1"/>
</dbReference>
<dbReference type="STRING" id="1121476.SAMN02745751_03349"/>
<dbReference type="InterPro" id="IPR017871">
    <property type="entry name" value="ABC_transporter-like_CS"/>
</dbReference>
<dbReference type="AlphaFoldDB" id="A0A1M6M3V3"/>
<dbReference type="OrthoDB" id="9799337at2"/>
<evidence type="ECO:0000256" key="1">
    <source>
        <dbReference type="ARBA" id="ARBA00005417"/>
    </source>
</evidence>
<dbReference type="EMBL" id="FQZL01000037">
    <property type="protein sequence ID" value="SHJ78096.1"/>
    <property type="molecule type" value="Genomic_DNA"/>
</dbReference>
<dbReference type="PANTHER" id="PTHR42734">
    <property type="entry name" value="METAL TRANSPORT SYSTEM ATP-BINDING PROTEIN TM_0124-RELATED"/>
    <property type="match status" value="1"/>
</dbReference>
<dbReference type="SMART" id="SM00382">
    <property type="entry name" value="AAA"/>
    <property type="match status" value="1"/>
</dbReference>
<dbReference type="InterPro" id="IPR050153">
    <property type="entry name" value="Metal_Ion_Import_ABC"/>
</dbReference>
<evidence type="ECO:0000259" key="5">
    <source>
        <dbReference type="PROSITE" id="PS50893"/>
    </source>
</evidence>
<accession>A0A1M6M3V3</accession>
<evidence type="ECO:0000256" key="4">
    <source>
        <dbReference type="ARBA" id="ARBA00022840"/>
    </source>
</evidence>
<reference evidence="6 7" key="1">
    <citation type="submission" date="2016-11" db="EMBL/GenBank/DDBJ databases">
        <authorList>
            <person name="Jaros S."/>
            <person name="Januszkiewicz K."/>
            <person name="Wedrychowicz H."/>
        </authorList>
    </citation>
    <scope>NUCLEOTIDE SEQUENCE [LARGE SCALE GENOMIC DNA]</scope>
    <source>
        <strain evidence="6 7">DSM 17477</strain>
    </source>
</reference>
<keyword evidence="3" id="KW-0547">Nucleotide-binding</keyword>
<dbReference type="GO" id="GO:0005524">
    <property type="term" value="F:ATP binding"/>
    <property type="evidence" value="ECO:0007669"/>
    <property type="project" value="UniProtKB-KW"/>
</dbReference>
<keyword evidence="4 6" id="KW-0067">ATP-binding</keyword>
<feature type="domain" description="ABC transporter" evidence="5">
    <location>
        <begin position="3"/>
        <end position="216"/>
    </location>
</feature>
<keyword evidence="7" id="KW-1185">Reference proteome</keyword>
<dbReference type="PROSITE" id="PS00211">
    <property type="entry name" value="ABC_TRANSPORTER_1"/>
    <property type="match status" value="1"/>
</dbReference>
<keyword evidence="2" id="KW-0813">Transport</keyword>
<dbReference type="SUPFAM" id="SSF52540">
    <property type="entry name" value="P-loop containing nucleoside triphosphate hydrolases"/>
    <property type="match status" value="1"/>
</dbReference>
<evidence type="ECO:0000256" key="2">
    <source>
        <dbReference type="ARBA" id="ARBA00022448"/>
    </source>
</evidence>
<dbReference type="CDD" id="cd03235">
    <property type="entry name" value="ABC_Metallic_Cations"/>
    <property type="match status" value="1"/>
</dbReference>
<dbReference type="Gene3D" id="3.40.50.300">
    <property type="entry name" value="P-loop containing nucleotide triphosphate hydrolases"/>
    <property type="match status" value="1"/>
</dbReference>
<dbReference type="Pfam" id="PF00005">
    <property type="entry name" value="ABC_tran"/>
    <property type="match status" value="1"/>
</dbReference>
<evidence type="ECO:0000313" key="6">
    <source>
        <dbReference type="EMBL" id="SHJ78096.1"/>
    </source>
</evidence>
<dbReference type="PROSITE" id="PS50893">
    <property type="entry name" value="ABC_TRANSPORTER_2"/>
    <property type="match status" value="1"/>
</dbReference>
<dbReference type="Proteomes" id="UP000184052">
    <property type="component" value="Unassembled WGS sequence"/>
</dbReference>
<gene>
    <name evidence="6" type="ORF">SAMN02745751_03349</name>
</gene>